<evidence type="ECO:0000313" key="1">
    <source>
        <dbReference type="EMBL" id="CAL1710030.1"/>
    </source>
</evidence>
<dbReference type="EMBL" id="OZ037948">
    <property type="protein sequence ID" value="CAL1710030.1"/>
    <property type="molecule type" value="Genomic_DNA"/>
</dbReference>
<sequence length="429" mass="49096">MLLPESAVSFFKNELLDHYVCRLLPLENNVRCSAASSRTSHGKTCILLALEPHTRLCRSFFVCPPWTLKARGLCSLHQYHLSTLAMIKNPSLGANLKVYRAIGLPDPAKVLAKSRALLLSAKRRARIPFPARFFRGPALRDHRSKGSVSTGRTKRHLRPKLQRPLKSFDATLFKTMAPDFAVTSIKDARLEIAGRLSQQPLWNVEHRFYAEPPLAVIPREMELVLDVPHLWAKPTHYLAVYHSRSSVPESIQHRLQLNLGYRREVDIIPIHAYYLAAYCANLPPIPPTYSRSQIDFLRGPGRGKGGLAGFRLPVIPLPVPVPYTLPIILQYFYTRNLKQFSCNILPSSLHLPVNGTDGPRDESLRQHATYTLKIPLKELEWSAFKTWGVYQNMFTLGVEDDAMWSMMDFIWDVYFLTWKMFKEREARRA</sequence>
<accession>A0ABP1DQB9</accession>
<organism evidence="1 2">
    <name type="scientific">Somion occarium</name>
    <dbReference type="NCBI Taxonomy" id="3059160"/>
    <lineage>
        <taxon>Eukaryota</taxon>
        <taxon>Fungi</taxon>
        <taxon>Dikarya</taxon>
        <taxon>Basidiomycota</taxon>
        <taxon>Agaricomycotina</taxon>
        <taxon>Agaricomycetes</taxon>
        <taxon>Polyporales</taxon>
        <taxon>Cerrenaceae</taxon>
        <taxon>Somion</taxon>
    </lineage>
</organism>
<evidence type="ECO:0000313" key="2">
    <source>
        <dbReference type="Proteomes" id="UP001497453"/>
    </source>
</evidence>
<keyword evidence="2" id="KW-1185">Reference proteome</keyword>
<reference evidence="2" key="1">
    <citation type="submission" date="2024-04" db="EMBL/GenBank/DDBJ databases">
        <authorList>
            <person name="Shaw F."/>
            <person name="Minotto A."/>
        </authorList>
    </citation>
    <scope>NUCLEOTIDE SEQUENCE [LARGE SCALE GENOMIC DNA]</scope>
</reference>
<gene>
    <name evidence="1" type="ORF">GFSPODELE1_LOCUS7623</name>
</gene>
<proteinExistence type="predicted"/>
<dbReference type="Proteomes" id="UP001497453">
    <property type="component" value="Chromosome 5"/>
</dbReference>
<protein>
    <submittedName>
        <fullName evidence="1">Uncharacterized protein</fullName>
    </submittedName>
</protein>
<name>A0ABP1DQB9_9APHY</name>